<dbReference type="Pfam" id="PF08879">
    <property type="entry name" value="WRC"/>
    <property type="match status" value="1"/>
</dbReference>
<proteinExistence type="predicted"/>
<evidence type="ECO:0000313" key="5">
    <source>
        <dbReference type="Proteomes" id="UP001605036"/>
    </source>
</evidence>
<accession>A0ABD1XFV6</accession>
<feature type="compositionally biased region" description="Basic residues" evidence="2">
    <location>
        <begin position="339"/>
        <end position="350"/>
    </location>
</feature>
<dbReference type="Proteomes" id="UP001605036">
    <property type="component" value="Unassembled WGS sequence"/>
</dbReference>
<dbReference type="AlphaFoldDB" id="A0ABD1XFV6"/>
<evidence type="ECO:0000313" key="4">
    <source>
        <dbReference type="EMBL" id="KAL2607834.1"/>
    </source>
</evidence>
<reference evidence="4 5" key="1">
    <citation type="submission" date="2024-09" db="EMBL/GenBank/DDBJ databases">
        <title>Chromosome-scale assembly of Riccia fluitans.</title>
        <authorList>
            <person name="Paukszto L."/>
            <person name="Sawicki J."/>
            <person name="Karawczyk K."/>
            <person name="Piernik-Szablinska J."/>
            <person name="Szczecinska M."/>
            <person name="Mazdziarz M."/>
        </authorList>
    </citation>
    <scope>NUCLEOTIDE SEQUENCE [LARGE SCALE GENOMIC DNA]</scope>
    <source>
        <strain evidence="4">Rf_01</strain>
        <tissue evidence="4">Aerial parts of the thallus</tissue>
    </source>
</reference>
<dbReference type="EMBL" id="JBHFFA010000008">
    <property type="protein sequence ID" value="KAL2607834.1"/>
    <property type="molecule type" value="Genomic_DNA"/>
</dbReference>
<dbReference type="InterPro" id="IPR014977">
    <property type="entry name" value="WRC_dom"/>
</dbReference>
<feature type="domain" description="WRC" evidence="3">
    <location>
        <begin position="291"/>
        <end position="335"/>
    </location>
</feature>
<feature type="region of interest" description="Disordered" evidence="2">
    <location>
        <begin position="89"/>
        <end position="121"/>
    </location>
</feature>
<feature type="compositionally biased region" description="Basic and acidic residues" evidence="2">
    <location>
        <begin position="105"/>
        <end position="117"/>
    </location>
</feature>
<feature type="region of interest" description="Disordered" evidence="2">
    <location>
        <begin position="1"/>
        <end position="33"/>
    </location>
</feature>
<protein>
    <recommendedName>
        <fullName evidence="3">WRC domain-containing protein</fullName>
    </recommendedName>
</protein>
<keyword evidence="1" id="KW-0539">Nucleus</keyword>
<sequence>MRIRKRRPQEVVYSSFQPSGSSGGNLQRKDHIDRGEIFSEKSRDETRSGGEAAALSLALLAADVEPRAAQAKTDHARTEHFSSLELEKVSGRMCRNQHSEQQIGHGDKNPSVEKDLNHPSNKPRGSLLYSLYCVFSRLSGKTVLTAREALSKIIEEGLPGLDEGTGLHSVQVAKVMRSNPYFIHLEGGRFLLCSGSSPPPQYDEVSNEYSDPANAAVEARKLHPSEVSDAIIAKRGTDEEPQDYSGVRNKRAKSKSSSSSSAEIRDSSKTRGEETVKVSASKSPKVAQTDDVGVPICKRYDGRGWKCHERALEGYSMCRHHHELIVNRLARLRSSGKLGPKKSQVRRKAGGKQIQDQGLCHDTGAESNSSQQGGGVQWRKNVKARSLKSIST</sequence>
<feature type="region of interest" description="Disordered" evidence="2">
    <location>
        <begin position="231"/>
        <end position="287"/>
    </location>
</feature>
<dbReference type="PROSITE" id="PS51667">
    <property type="entry name" value="WRC"/>
    <property type="match status" value="1"/>
</dbReference>
<keyword evidence="5" id="KW-1185">Reference proteome</keyword>
<evidence type="ECO:0000256" key="2">
    <source>
        <dbReference type="SAM" id="MobiDB-lite"/>
    </source>
</evidence>
<evidence type="ECO:0000256" key="1">
    <source>
        <dbReference type="ARBA" id="ARBA00023242"/>
    </source>
</evidence>
<gene>
    <name evidence="4" type="ORF">R1flu_026407</name>
</gene>
<organism evidence="4 5">
    <name type="scientific">Riccia fluitans</name>
    <dbReference type="NCBI Taxonomy" id="41844"/>
    <lineage>
        <taxon>Eukaryota</taxon>
        <taxon>Viridiplantae</taxon>
        <taxon>Streptophyta</taxon>
        <taxon>Embryophyta</taxon>
        <taxon>Marchantiophyta</taxon>
        <taxon>Marchantiopsida</taxon>
        <taxon>Marchantiidae</taxon>
        <taxon>Marchantiales</taxon>
        <taxon>Ricciaceae</taxon>
        <taxon>Riccia</taxon>
    </lineage>
</organism>
<dbReference type="PANTHER" id="PTHR34122">
    <property type="entry name" value="EXPRESSED PROTEIN-RELATED"/>
    <property type="match status" value="1"/>
</dbReference>
<evidence type="ECO:0000259" key="3">
    <source>
        <dbReference type="PROSITE" id="PS51667"/>
    </source>
</evidence>
<feature type="compositionally biased region" description="Basic and acidic residues" evidence="2">
    <location>
        <begin position="263"/>
        <end position="276"/>
    </location>
</feature>
<comment type="caution">
    <text evidence="4">The sequence shown here is derived from an EMBL/GenBank/DDBJ whole genome shotgun (WGS) entry which is preliminary data.</text>
</comment>
<name>A0ABD1XFV6_9MARC</name>
<feature type="region of interest" description="Disordered" evidence="2">
    <location>
        <begin position="335"/>
        <end position="392"/>
    </location>
</feature>
<dbReference type="PANTHER" id="PTHR34122:SF4">
    <property type="entry name" value="WRC DOMAIN-CONTAINING PROTEIN"/>
    <property type="match status" value="1"/>
</dbReference>